<accession>A0A6N6MQU0</accession>
<dbReference type="Pfam" id="PF13356">
    <property type="entry name" value="Arm-DNA-bind_3"/>
    <property type="match status" value="1"/>
</dbReference>
<proteinExistence type="predicted"/>
<evidence type="ECO:0000259" key="1">
    <source>
        <dbReference type="Pfam" id="PF13356"/>
    </source>
</evidence>
<protein>
    <submittedName>
        <fullName evidence="2">DUF4102 domain-containing protein</fullName>
    </submittedName>
</protein>
<dbReference type="Gene3D" id="3.30.160.390">
    <property type="entry name" value="Integrase, DNA-binding domain"/>
    <property type="match status" value="1"/>
</dbReference>
<dbReference type="Proteomes" id="UP000441523">
    <property type="component" value="Unassembled WGS sequence"/>
</dbReference>
<evidence type="ECO:0000313" key="3">
    <source>
        <dbReference type="Proteomes" id="UP000441523"/>
    </source>
</evidence>
<organism evidence="2 3">
    <name type="scientific">Methylobacterium planeticum</name>
    <dbReference type="NCBI Taxonomy" id="2615211"/>
    <lineage>
        <taxon>Bacteria</taxon>
        <taxon>Pseudomonadati</taxon>
        <taxon>Pseudomonadota</taxon>
        <taxon>Alphaproteobacteria</taxon>
        <taxon>Hyphomicrobiales</taxon>
        <taxon>Methylobacteriaceae</taxon>
        <taxon>Methylobacterium</taxon>
    </lineage>
</organism>
<name>A0A6N6MQU0_9HYPH</name>
<dbReference type="EMBL" id="VZZJ01000023">
    <property type="protein sequence ID" value="KAB1070872.1"/>
    <property type="molecule type" value="Genomic_DNA"/>
</dbReference>
<reference evidence="2 3" key="1">
    <citation type="submission" date="2019-09" db="EMBL/GenBank/DDBJ databases">
        <title>YIM 132548 draft genome.</title>
        <authorList>
            <person name="Jiang L."/>
        </authorList>
    </citation>
    <scope>NUCLEOTIDE SEQUENCE [LARGE SCALE GENOMIC DNA]</scope>
    <source>
        <strain evidence="2 3">YIM 132548</strain>
    </source>
</reference>
<dbReference type="AlphaFoldDB" id="A0A6N6MQU0"/>
<comment type="caution">
    <text evidence="2">The sequence shown here is derived from an EMBL/GenBank/DDBJ whole genome shotgun (WGS) entry which is preliminary data.</text>
</comment>
<dbReference type="InterPro" id="IPR025166">
    <property type="entry name" value="Integrase_DNA_bind_dom"/>
</dbReference>
<gene>
    <name evidence="2" type="ORF">F6X51_21350</name>
</gene>
<evidence type="ECO:0000313" key="2">
    <source>
        <dbReference type="EMBL" id="KAB1070872.1"/>
    </source>
</evidence>
<keyword evidence="3" id="KW-1185">Reference proteome</keyword>
<dbReference type="InterPro" id="IPR038488">
    <property type="entry name" value="Integrase_DNA-bd_sf"/>
</dbReference>
<feature type="domain" description="Integrase DNA-binding" evidence="1">
    <location>
        <begin position="20"/>
        <end position="70"/>
    </location>
</feature>
<sequence>MAAKVLTVQSVGRYKPDANRRLEIPDATLPGFYLIIQPSGVKSWAVRYRHAGRPRKFTIGPYPLFDLTTAPACPALMGKTCKDDIRSDSGPKAALRNFQTLD</sequence>